<reference evidence="2 3" key="1">
    <citation type="submission" date="2020-11" db="EMBL/GenBank/DDBJ databases">
        <title>Description of Pontivivens ytuae sp. nov. isolated from deep sea sediment of Mariana Trench.</title>
        <authorList>
            <person name="Wang Z."/>
            <person name="Sun Q.-L."/>
            <person name="Xu X.-D."/>
            <person name="Tang Y.-Z."/>
            <person name="Zhang J."/>
        </authorList>
    </citation>
    <scope>NUCLEOTIDE SEQUENCE [LARGE SCALE GENOMIC DNA]</scope>
    <source>
        <strain evidence="2 3">MT2928</strain>
    </source>
</reference>
<dbReference type="KEGG" id="poz:I0K15_04745"/>
<gene>
    <name evidence="2" type="ORF">I0K15_04745</name>
</gene>
<dbReference type="RefSeq" id="WP_196104258.1">
    <property type="nucleotide sequence ID" value="NZ_CP064942.1"/>
</dbReference>
<feature type="domain" description="DUF6985" evidence="1">
    <location>
        <begin position="17"/>
        <end position="124"/>
    </location>
</feature>
<dbReference type="AlphaFoldDB" id="A0A7S9LTM1"/>
<dbReference type="InterPro" id="IPR054254">
    <property type="entry name" value="DUF6985"/>
</dbReference>
<protein>
    <recommendedName>
        <fullName evidence="1">DUF6985 domain-containing protein</fullName>
    </recommendedName>
</protein>
<evidence type="ECO:0000313" key="3">
    <source>
        <dbReference type="Proteomes" id="UP000594800"/>
    </source>
</evidence>
<evidence type="ECO:0000313" key="2">
    <source>
        <dbReference type="EMBL" id="QPH55059.1"/>
    </source>
</evidence>
<dbReference type="Proteomes" id="UP000594800">
    <property type="component" value="Chromosome"/>
</dbReference>
<sequence>MPTVPYFPGQDVTIREDAEGHPAFDRFLALTSKDRDAHTRHVWAYFSDMYAIYPDYIEEDMDEVPQSAEEIWNHVRPKAVYVEDWRGNDYVMISCSCGWDLEQGLLMSFENGDTLVKVGGFDGHPTYRSASTRWPEEDNDVVYDAEDPELTTRRG</sequence>
<evidence type="ECO:0000259" key="1">
    <source>
        <dbReference type="Pfam" id="PF22481"/>
    </source>
</evidence>
<keyword evidence="3" id="KW-1185">Reference proteome</keyword>
<name>A0A7S9LTM1_9RHOB</name>
<proteinExistence type="predicted"/>
<accession>A0A7S9LTM1</accession>
<dbReference type="EMBL" id="CP064942">
    <property type="protein sequence ID" value="QPH55059.1"/>
    <property type="molecule type" value="Genomic_DNA"/>
</dbReference>
<dbReference type="Pfam" id="PF22481">
    <property type="entry name" value="DUF6985"/>
    <property type="match status" value="1"/>
</dbReference>
<organism evidence="2 3">
    <name type="scientific">Pontivivens ytuae</name>
    <dbReference type="NCBI Taxonomy" id="2789856"/>
    <lineage>
        <taxon>Bacteria</taxon>
        <taxon>Pseudomonadati</taxon>
        <taxon>Pseudomonadota</taxon>
        <taxon>Alphaproteobacteria</taxon>
        <taxon>Rhodobacterales</taxon>
        <taxon>Paracoccaceae</taxon>
        <taxon>Pontivivens</taxon>
    </lineage>
</organism>